<keyword evidence="3" id="KW-1185">Reference proteome</keyword>
<name>A0ABS7TUJ4_9BACT</name>
<organism evidence="2 3">
    <name type="scientific">Nannocystis pusilla</name>
    <dbReference type="NCBI Taxonomy" id="889268"/>
    <lineage>
        <taxon>Bacteria</taxon>
        <taxon>Pseudomonadati</taxon>
        <taxon>Myxococcota</taxon>
        <taxon>Polyangia</taxon>
        <taxon>Nannocystales</taxon>
        <taxon>Nannocystaceae</taxon>
        <taxon>Nannocystis</taxon>
    </lineage>
</organism>
<protein>
    <recommendedName>
        <fullName evidence="4">Lipoprotein</fullName>
    </recommendedName>
</protein>
<feature type="region of interest" description="Disordered" evidence="1">
    <location>
        <begin position="31"/>
        <end position="97"/>
    </location>
</feature>
<accession>A0ABS7TUJ4</accession>
<sequence>MHFRRLLLPCIFTFTLMPGCTPFSKNIGDTLDSGDESSASAGDETDGHSSQSGDDPSTGDEGTTGTTTTSDDSVGFTTADTTSASGDTEGTGDTTDGNGGFGFFVLRTWAGPCPPESDCDGEIRLSQSRSLQVEEFGAVGDPVVEAEVSEEDYLAAVAVFTDPELVEIIQGPPPMCNPPADIYESMDVAIDGQVFNKNTTGCSLPPVDAAREMAQSLRDKYLP</sequence>
<evidence type="ECO:0000256" key="1">
    <source>
        <dbReference type="SAM" id="MobiDB-lite"/>
    </source>
</evidence>
<evidence type="ECO:0008006" key="4">
    <source>
        <dbReference type="Google" id="ProtNLM"/>
    </source>
</evidence>
<reference evidence="2" key="1">
    <citation type="submission" date="2021-08" db="EMBL/GenBank/DDBJ databases">
        <authorList>
            <person name="Stevens D.C."/>
        </authorList>
    </citation>
    <scope>NUCLEOTIDE SEQUENCE</scope>
    <source>
        <strain evidence="2">DSM 53165</strain>
    </source>
</reference>
<comment type="caution">
    <text evidence="2">The sequence shown here is derived from an EMBL/GenBank/DDBJ whole genome shotgun (WGS) entry which is preliminary data.</text>
</comment>
<proteinExistence type="predicted"/>
<evidence type="ECO:0000313" key="3">
    <source>
        <dbReference type="Proteomes" id="UP001139031"/>
    </source>
</evidence>
<evidence type="ECO:0000313" key="2">
    <source>
        <dbReference type="EMBL" id="MBZ5711898.1"/>
    </source>
</evidence>
<gene>
    <name evidence="2" type="ORF">K7C98_21865</name>
</gene>
<feature type="compositionally biased region" description="Low complexity" evidence="1">
    <location>
        <begin position="52"/>
        <end position="96"/>
    </location>
</feature>
<dbReference type="EMBL" id="JAIRAU010000028">
    <property type="protein sequence ID" value="MBZ5711898.1"/>
    <property type="molecule type" value="Genomic_DNA"/>
</dbReference>
<dbReference type="RefSeq" id="WP_224193662.1">
    <property type="nucleotide sequence ID" value="NZ_JAIRAU010000028.1"/>
</dbReference>
<dbReference type="Proteomes" id="UP001139031">
    <property type="component" value="Unassembled WGS sequence"/>
</dbReference>